<reference evidence="1 2" key="1">
    <citation type="submission" date="2023-07" db="EMBL/GenBank/DDBJ databases">
        <title>Genomic Encyclopedia of Type Strains, Phase IV (KMG-IV): sequencing the most valuable type-strain genomes for metagenomic binning, comparative biology and taxonomic classification.</title>
        <authorList>
            <person name="Goeker M."/>
        </authorList>
    </citation>
    <scope>NUCLEOTIDE SEQUENCE [LARGE SCALE GENOMIC DNA]</scope>
    <source>
        <strain evidence="1 2">DSM 102814</strain>
    </source>
</reference>
<name>A0ABU1K4F1_9FLAO</name>
<keyword evidence="2" id="KW-1185">Reference proteome</keyword>
<dbReference type="RefSeq" id="WP_309727400.1">
    <property type="nucleotide sequence ID" value="NZ_JAVDQA010000002.1"/>
</dbReference>
<dbReference type="Proteomes" id="UP001257659">
    <property type="component" value="Unassembled WGS sequence"/>
</dbReference>
<proteinExistence type="predicted"/>
<organism evidence="1 2">
    <name type="scientific">Mesonia maritima</name>
    <dbReference type="NCBI Taxonomy" id="1793873"/>
    <lineage>
        <taxon>Bacteria</taxon>
        <taxon>Pseudomonadati</taxon>
        <taxon>Bacteroidota</taxon>
        <taxon>Flavobacteriia</taxon>
        <taxon>Flavobacteriales</taxon>
        <taxon>Flavobacteriaceae</taxon>
        <taxon>Mesonia</taxon>
    </lineage>
</organism>
<evidence type="ECO:0000313" key="1">
    <source>
        <dbReference type="EMBL" id="MDR6300495.1"/>
    </source>
</evidence>
<evidence type="ECO:0000313" key="2">
    <source>
        <dbReference type="Proteomes" id="UP001257659"/>
    </source>
</evidence>
<sequence>MTKKELNKVIQNNSYTLEDYQIILCFCEKYYRVFTNPDFFNEDLSLNQLKEKFQDFIITISNKNGIEPRGILQFDMLLIEYQRKIELEFKS</sequence>
<comment type="caution">
    <text evidence="1">The sequence shown here is derived from an EMBL/GenBank/DDBJ whole genome shotgun (WGS) entry which is preliminary data.</text>
</comment>
<dbReference type="EMBL" id="JAVDQA010000002">
    <property type="protein sequence ID" value="MDR6300495.1"/>
    <property type="molecule type" value="Genomic_DNA"/>
</dbReference>
<gene>
    <name evidence="1" type="ORF">GGR31_001126</name>
</gene>
<protein>
    <submittedName>
        <fullName evidence="1">Uncharacterized protein</fullName>
    </submittedName>
</protein>
<accession>A0ABU1K4F1</accession>